<reference evidence="1 2" key="1">
    <citation type="submission" date="2018-08" db="EMBL/GenBank/DDBJ databases">
        <title>Diversity &amp; Physiological Properties of Lignin-Decomposing Actinobacteria from Soil.</title>
        <authorList>
            <person name="Roh S.G."/>
            <person name="Kim S.B."/>
        </authorList>
    </citation>
    <scope>NUCLEOTIDE SEQUENCE [LARGE SCALE GENOMIC DNA]</scope>
    <source>
        <strain evidence="1 2">MMS17-GH009</strain>
    </source>
</reference>
<dbReference type="AlphaFoldDB" id="A0A372ZXY9"/>
<comment type="caution">
    <text evidence="1">The sequence shown here is derived from an EMBL/GenBank/DDBJ whole genome shotgun (WGS) entry which is preliminary data.</text>
</comment>
<dbReference type="Pfam" id="PF14440">
    <property type="entry name" value="XOO_2897-deam"/>
    <property type="match status" value="1"/>
</dbReference>
<gene>
    <name evidence="1" type="ORF">DR950_22885</name>
</gene>
<accession>A0A372ZXY9</accession>
<dbReference type="InterPro" id="IPR025851">
    <property type="entry name" value="SUKH-4"/>
</dbReference>
<evidence type="ECO:0008006" key="3">
    <source>
        <dbReference type="Google" id="ProtNLM"/>
    </source>
</evidence>
<evidence type="ECO:0000313" key="2">
    <source>
        <dbReference type="Proteomes" id="UP000263377"/>
    </source>
</evidence>
<dbReference type="Pfam" id="PF14435">
    <property type="entry name" value="SUKH-4"/>
    <property type="match status" value="1"/>
</dbReference>
<dbReference type="EMBL" id="QVIG01000001">
    <property type="protein sequence ID" value="RGD60250.1"/>
    <property type="molecule type" value="Genomic_DNA"/>
</dbReference>
<protein>
    <recommendedName>
        <fullName evidence="3">SUKH-4 family immunity protein</fullName>
    </recommendedName>
</protein>
<sequence>MISRAQAVEAGQRWINGDLPQGAGVVRRVCTHEFELGWVVWAEPARVVVDPRTGERRAPEEVGAACAVVDRESGRFTVWPSVPVDEVVGLYRDFVGAGGYDPTLPPATGRGARAELTYRDGTGEERSLALRSAAGLPHPALRGWWWLREQGVAAEDVLAVRTDLRPSALPGGYWSYALAAELPDVRVDFELPYGPRFDHRAAAVRALPAPPDGPARNRVPFPRAVRSASGAPGTSGEPDAALAARLAERFGPAGVQRFEPADVARAELPGDAAALLLAVGVPVAVPGFFALHHPGAEAIADGTRQGTVLPPLAAHLAGLGRGTRVAERERLALAGQLVLGTDGWALLALDPVDGAVRAVDPDYATARHCNADLRAFVRCLEVFAGWWPALRGLDPVTAGAAVDALQRALAAVDGTVFADPENWWAVIVEQLWDGLL</sequence>
<evidence type="ECO:0000313" key="1">
    <source>
        <dbReference type="EMBL" id="RGD60250.1"/>
    </source>
</evidence>
<organism evidence="1 2">
    <name type="scientific">Kitasatospora xanthocidica</name>
    <dbReference type="NCBI Taxonomy" id="83382"/>
    <lineage>
        <taxon>Bacteria</taxon>
        <taxon>Bacillati</taxon>
        <taxon>Actinomycetota</taxon>
        <taxon>Actinomycetes</taxon>
        <taxon>Kitasatosporales</taxon>
        <taxon>Streptomycetaceae</taxon>
        <taxon>Kitasatospora</taxon>
    </lineage>
</organism>
<name>A0A372ZXY9_9ACTN</name>
<dbReference type="InterPro" id="IPR032722">
    <property type="entry name" value="Deaminase_XOO_2897"/>
</dbReference>
<dbReference type="Proteomes" id="UP000263377">
    <property type="component" value="Unassembled WGS sequence"/>
</dbReference>
<proteinExistence type="predicted"/>
<keyword evidence="2" id="KW-1185">Reference proteome</keyword>
<dbReference type="RefSeq" id="WP_117488328.1">
    <property type="nucleotide sequence ID" value="NZ_QVIG01000001.1"/>
</dbReference>